<comment type="caution">
    <text evidence="8">The sequence shown here is derived from an EMBL/GenBank/DDBJ whole genome shotgun (WGS) entry which is preliminary data.</text>
</comment>
<reference evidence="8 10" key="1">
    <citation type="submission" date="2017-11" db="EMBL/GenBank/DDBJ databases">
        <title>Infants hospitalized years apart are colonized by the same room-sourced microbial strains.</title>
        <authorList>
            <person name="Brooks B."/>
            <person name="Olm M.R."/>
            <person name="Firek B.A."/>
            <person name="Baker R."/>
            <person name="Thomas B.C."/>
            <person name="Morowitz M.J."/>
            <person name="Banfield J.F."/>
        </authorList>
    </citation>
    <scope>NUCLEOTIDE SEQUENCE [LARGE SCALE GENOMIC DNA]</scope>
    <source>
        <strain evidence="8">S2_003_000_R3_20</strain>
    </source>
</reference>
<dbReference type="AlphaFoldDB" id="A0A2W5RSP5"/>
<evidence type="ECO:0000313" key="6">
    <source>
        <dbReference type="EMBL" id="MDH0656334.1"/>
    </source>
</evidence>
<organism evidence="8 10">
    <name type="scientific">Acinetobacter johnsonii</name>
    <dbReference type="NCBI Taxonomy" id="40214"/>
    <lineage>
        <taxon>Bacteria</taxon>
        <taxon>Pseudomonadati</taxon>
        <taxon>Pseudomonadota</taxon>
        <taxon>Gammaproteobacteria</taxon>
        <taxon>Moraxellales</taxon>
        <taxon>Moraxellaceae</taxon>
        <taxon>Acinetobacter</taxon>
    </lineage>
</organism>
<keyword evidence="4" id="KW-0804">Transcription</keyword>
<dbReference type="Proteomes" id="UP001161099">
    <property type="component" value="Unassembled WGS sequence"/>
</dbReference>
<evidence type="ECO:0000313" key="8">
    <source>
        <dbReference type="EMBL" id="PZQ91264.1"/>
    </source>
</evidence>
<dbReference type="InterPro" id="IPR003313">
    <property type="entry name" value="AraC-bd"/>
</dbReference>
<dbReference type="EMBL" id="JAOCCL010000006">
    <property type="protein sequence ID" value="MDH0825664.1"/>
    <property type="molecule type" value="Genomic_DNA"/>
</dbReference>
<evidence type="ECO:0000256" key="2">
    <source>
        <dbReference type="ARBA" id="ARBA00023015"/>
    </source>
</evidence>
<evidence type="ECO:0000313" key="11">
    <source>
        <dbReference type="Proteomes" id="UP000277537"/>
    </source>
</evidence>
<dbReference type="Proteomes" id="UP000277537">
    <property type="component" value="Unassembled WGS sequence"/>
</dbReference>
<dbReference type="InterPro" id="IPR018060">
    <property type="entry name" value="HTH_AraC"/>
</dbReference>
<evidence type="ECO:0000313" key="7">
    <source>
        <dbReference type="EMBL" id="MDH0825664.1"/>
    </source>
</evidence>
<evidence type="ECO:0000313" key="9">
    <source>
        <dbReference type="EMBL" id="RSE23319.1"/>
    </source>
</evidence>
<feature type="domain" description="HTH araC/xylS-type" evidence="5">
    <location>
        <begin position="166"/>
        <end position="263"/>
    </location>
</feature>
<dbReference type="SMART" id="SM00342">
    <property type="entry name" value="HTH_ARAC"/>
    <property type="match status" value="1"/>
</dbReference>
<dbReference type="PANTHER" id="PTHR11019">
    <property type="entry name" value="HTH-TYPE TRANSCRIPTIONAL REGULATOR NIMR"/>
    <property type="match status" value="1"/>
</dbReference>
<keyword evidence="3" id="KW-0238">DNA-binding</keyword>
<protein>
    <submittedName>
        <fullName evidence="8">AraC family transcriptional regulator</fullName>
    </submittedName>
    <submittedName>
        <fullName evidence="6">Helix-turn-helix transcriptional regulator</fullName>
    </submittedName>
</protein>
<dbReference type="Proteomes" id="UP001160116">
    <property type="component" value="Unassembled WGS sequence"/>
</dbReference>
<evidence type="ECO:0000256" key="1">
    <source>
        <dbReference type="ARBA" id="ARBA00022491"/>
    </source>
</evidence>
<dbReference type="SUPFAM" id="SSF46689">
    <property type="entry name" value="Homeodomain-like"/>
    <property type="match status" value="1"/>
</dbReference>
<dbReference type="Pfam" id="PF02311">
    <property type="entry name" value="AraC_binding"/>
    <property type="match status" value="1"/>
</dbReference>
<dbReference type="GO" id="GO:0003700">
    <property type="term" value="F:DNA-binding transcription factor activity"/>
    <property type="evidence" value="ECO:0007669"/>
    <property type="project" value="InterPro"/>
</dbReference>
<reference evidence="6" key="3">
    <citation type="submission" date="2022-09" db="EMBL/GenBank/DDBJ databases">
        <title>Intensive care unit water sources are persistently colonized with multi-drug resistant bacteria and are the site of extensive horizontal gene transfer of antibiotic resistance genes.</title>
        <authorList>
            <person name="Diorio-Toth L."/>
        </authorList>
    </citation>
    <scope>NUCLEOTIDE SEQUENCE</scope>
    <source>
        <strain evidence="6">GD03851</strain>
        <strain evidence="7">GD03885</strain>
    </source>
</reference>
<dbReference type="GO" id="GO:0043565">
    <property type="term" value="F:sequence-specific DNA binding"/>
    <property type="evidence" value="ECO:0007669"/>
    <property type="project" value="InterPro"/>
</dbReference>
<dbReference type="CDD" id="cd06124">
    <property type="entry name" value="cupin_NimR-like_N"/>
    <property type="match status" value="1"/>
</dbReference>
<dbReference type="PANTHER" id="PTHR11019:SF190">
    <property type="entry name" value="ARAC-FAMILY REGULATORY PROTEIN"/>
    <property type="match status" value="1"/>
</dbReference>
<dbReference type="Proteomes" id="UP000249282">
    <property type="component" value="Unassembled WGS sequence"/>
</dbReference>
<dbReference type="Pfam" id="PF12833">
    <property type="entry name" value="HTH_18"/>
    <property type="match status" value="1"/>
</dbReference>
<evidence type="ECO:0000256" key="3">
    <source>
        <dbReference type="ARBA" id="ARBA00023125"/>
    </source>
</evidence>
<dbReference type="EMBL" id="JAOCDR010000018">
    <property type="protein sequence ID" value="MDH0656334.1"/>
    <property type="molecule type" value="Genomic_DNA"/>
</dbReference>
<sequence>MPQRQQKKSAPLKQLPTNDDIDKLLWISFREDPAQSVYPVHGHAWGEFVYAFNGVMEVNINQIDYLTPPPYGIWLPPNVAHSSLNHTDVSHGTLYIHESLCTHLPQQAGIMLSSPLVSALFKHLRQQSLPDDAPEHMRLLYVLLDQLHHVELVSSYLPHSEHPPLKSILDFLHLHPADNSSLQQLAIQHNMTERTLARYSQKELGMSLNEWRQRLKVMKAMSMLTEGKKVESIALDLGYANASAFINMFKRWMVYTPDQFRKLYHSHQQRSKRSPK</sequence>
<gene>
    <name evidence="8" type="ORF">DI542_06650</name>
    <name evidence="9" type="ORF">EGT73_08855</name>
    <name evidence="7" type="ORF">N5C97_03965</name>
    <name evidence="6" type="ORF">N5D11_09410</name>
</gene>
<dbReference type="FunFam" id="1.10.10.60:FF:000132">
    <property type="entry name" value="AraC family transcriptional regulator"/>
    <property type="match status" value="1"/>
</dbReference>
<dbReference type="PROSITE" id="PS01124">
    <property type="entry name" value="HTH_ARAC_FAMILY_2"/>
    <property type="match status" value="1"/>
</dbReference>
<evidence type="ECO:0000313" key="10">
    <source>
        <dbReference type="Proteomes" id="UP000249282"/>
    </source>
</evidence>
<keyword evidence="2" id="KW-0805">Transcription regulation</keyword>
<dbReference type="EMBL" id="RHXE01000016">
    <property type="protein sequence ID" value="RSE23319.1"/>
    <property type="molecule type" value="Genomic_DNA"/>
</dbReference>
<dbReference type="InterPro" id="IPR009057">
    <property type="entry name" value="Homeodomain-like_sf"/>
</dbReference>
<dbReference type="RefSeq" id="WP_010327578.1">
    <property type="nucleotide sequence ID" value="NZ_CP090180.1"/>
</dbReference>
<dbReference type="Gene3D" id="1.10.10.60">
    <property type="entry name" value="Homeodomain-like"/>
    <property type="match status" value="1"/>
</dbReference>
<accession>A0A2W5RSP5</accession>
<dbReference type="InterPro" id="IPR011051">
    <property type="entry name" value="RmlC_Cupin_sf"/>
</dbReference>
<evidence type="ECO:0000259" key="5">
    <source>
        <dbReference type="PROSITE" id="PS01124"/>
    </source>
</evidence>
<dbReference type="SUPFAM" id="SSF51182">
    <property type="entry name" value="RmlC-like cupins"/>
    <property type="match status" value="1"/>
</dbReference>
<evidence type="ECO:0000256" key="4">
    <source>
        <dbReference type="ARBA" id="ARBA00023163"/>
    </source>
</evidence>
<dbReference type="EMBL" id="QFQJ01000027">
    <property type="protein sequence ID" value="PZQ91264.1"/>
    <property type="molecule type" value="Genomic_DNA"/>
</dbReference>
<name>A0A2W5RSP5_ACIJO</name>
<reference evidence="9 11" key="2">
    <citation type="submission" date="2018-10" db="EMBL/GenBank/DDBJ databases">
        <title>Transmission dynamics of multidrug resistant bacteria on intensive care unit surfaces.</title>
        <authorList>
            <person name="D'Souza A.W."/>
            <person name="Potter R.F."/>
            <person name="Wallace M."/>
            <person name="Shupe A."/>
            <person name="Patel S."/>
            <person name="Sun S."/>
            <person name="Gul D."/>
            <person name="Kwon J.H."/>
            <person name="Andleeb S."/>
            <person name="Burnham C.-A.D."/>
            <person name="Dantas G."/>
        </authorList>
    </citation>
    <scope>NUCLEOTIDE SEQUENCE [LARGE SCALE GENOMIC DNA]</scope>
    <source>
        <strain evidence="9 11">AJ_385</strain>
    </source>
</reference>
<proteinExistence type="predicted"/>
<keyword evidence="1" id="KW-0678">Repressor</keyword>